<dbReference type="Pfam" id="PF00170">
    <property type="entry name" value="bZIP_1"/>
    <property type="match status" value="1"/>
</dbReference>
<dbReference type="InterPro" id="IPR004827">
    <property type="entry name" value="bZIP"/>
</dbReference>
<keyword evidence="5" id="KW-1185">Reference proteome</keyword>
<dbReference type="Gene3D" id="1.20.5.170">
    <property type="match status" value="1"/>
</dbReference>
<dbReference type="Proteomes" id="UP001222932">
    <property type="component" value="Unassembled WGS sequence"/>
</dbReference>
<dbReference type="EMBL" id="BTCM01000009">
    <property type="protein sequence ID" value="GMK59953.1"/>
    <property type="molecule type" value="Genomic_DNA"/>
</dbReference>
<evidence type="ECO:0000259" key="3">
    <source>
        <dbReference type="PROSITE" id="PS50217"/>
    </source>
</evidence>
<feature type="domain" description="BZIP" evidence="3">
    <location>
        <begin position="73"/>
        <end position="122"/>
    </location>
</feature>
<dbReference type="SMART" id="SM00338">
    <property type="entry name" value="BRLZ"/>
    <property type="match status" value="1"/>
</dbReference>
<reference evidence="4" key="2">
    <citation type="submission" date="2023-06" db="EMBL/GenBank/DDBJ databases">
        <authorList>
            <person name="Kobayashi Y."/>
            <person name="Kayamori A."/>
            <person name="Aoki K."/>
            <person name="Shiwa Y."/>
            <person name="Fujita N."/>
            <person name="Sugita T."/>
            <person name="Iwasaki W."/>
            <person name="Tanaka N."/>
            <person name="Takashima M."/>
        </authorList>
    </citation>
    <scope>NUCLEOTIDE SEQUENCE</scope>
    <source>
        <strain evidence="4">HIS016</strain>
    </source>
</reference>
<keyword evidence="1" id="KW-0175">Coiled coil</keyword>
<feature type="compositionally biased region" description="Basic and acidic residues" evidence="2">
    <location>
        <begin position="71"/>
        <end position="97"/>
    </location>
</feature>
<feature type="coiled-coil region" evidence="1">
    <location>
        <begin position="198"/>
        <end position="232"/>
    </location>
</feature>
<dbReference type="PROSITE" id="PS00036">
    <property type="entry name" value="BZIP_BASIC"/>
    <property type="match status" value="1"/>
</dbReference>
<evidence type="ECO:0000313" key="5">
    <source>
        <dbReference type="Proteomes" id="UP001222932"/>
    </source>
</evidence>
<organism evidence="4 5">
    <name type="scientific">Cutaneotrichosporon spelunceum</name>
    <dbReference type="NCBI Taxonomy" id="1672016"/>
    <lineage>
        <taxon>Eukaryota</taxon>
        <taxon>Fungi</taxon>
        <taxon>Dikarya</taxon>
        <taxon>Basidiomycota</taxon>
        <taxon>Agaricomycotina</taxon>
        <taxon>Tremellomycetes</taxon>
        <taxon>Trichosporonales</taxon>
        <taxon>Trichosporonaceae</taxon>
        <taxon>Cutaneotrichosporon</taxon>
    </lineage>
</organism>
<feature type="region of interest" description="Disordered" evidence="2">
    <location>
        <begin position="1"/>
        <end position="97"/>
    </location>
</feature>
<gene>
    <name evidence="4" type="ORF">CspeluHIS016_0901700</name>
</gene>
<protein>
    <recommendedName>
        <fullName evidence="3">BZIP domain-containing protein</fullName>
    </recommendedName>
</protein>
<dbReference type="PROSITE" id="PS50217">
    <property type="entry name" value="BZIP"/>
    <property type="match status" value="1"/>
</dbReference>
<reference evidence="4" key="1">
    <citation type="journal article" date="2023" name="BMC Genomics">
        <title>Chromosome-level genome assemblies of Cutaneotrichosporon spp. (Trichosporonales, Basidiomycota) reveal imbalanced evolution between nucleotide sequences and chromosome synteny.</title>
        <authorList>
            <person name="Kobayashi Y."/>
            <person name="Kayamori A."/>
            <person name="Aoki K."/>
            <person name="Shiwa Y."/>
            <person name="Matsutani M."/>
            <person name="Fujita N."/>
            <person name="Sugita T."/>
            <person name="Iwasaki W."/>
            <person name="Tanaka N."/>
            <person name="Takashima M."/>
        </authorList>
    </citation>
    <scope>NUCLEOTIDE SEQUENCE</scope>
    <source>
        <strain evidence="4">HIS016</strain>
    </source>
</reference>
<evidence type="ECO:0000313" key="4">
    <source>
        <dbReference type="EMBL" id="GMK59953.1"/>
    </source>
</evidence>
<name>A0AAD3TZV8_9TREE</name>
<proteinExistence type="predicted"/>
<evidence type="ECO:0000256" key="2">
    <source>
        <dbReference type="SAM" id="MobiDB-lite"/>
    </source>
</evidence>
<evidence type="ECO:0000256" key="1">
    <source>
        <dbReference type="SAM" id="Coils"/>
    </source>
</evidence>
<dbReference type="SUPFAM" id="SSF57959">
    <property type="entry name" value="Leucine zipper domain"/>
    <property type="match status" value="1"/>
</dbReference>
<feature type="region of interest" description="Disordered" evidence="2">
    <location>
        <begin position="280"/>
        <end position="302"/>
    </location>
</feature>
<dbReference type="AlphaFoldDB" id="A0AAD3TZV8"/>
<sequence>MELFPTEFPQGEENVQSNEAEAAAHTPVHGSPQLEHPVADTSVASIPPDSGAATPEHDPPLRGKAATHGLTAEEKKERQKQQNRRAAERSRNKKREEVTALEMTVNNIQEENNRLRARLATLVAVKPEATPSDGDATSVSSSSIDVTTISRLQGELAAAKTTLLERDLELGRLNNPASHVHAGVDETRGTLVTRTAALQEAQSEVRALHAVINELRTEHDNLSRRREVVTRELELRRSLQGSSGETATLPADSARASGVERTLLELRGLVDGIIKTWEQSSMIPGRPDDPNSRSVEATDAER</sequence>
<dbReference type="GO" id="GO:0003700">
    <property type="term" value="F:DNA-binding transcription factor activity"/>
    <property type="evidence" value="ECO:0007669"/>
    <property type="project" value="InterPro"/>
</dbReference>
<accession>A0AAD3TZV8</accession>
<comment type="caution">
    <text evidence="4">The sequence shown here is derived from an EMBL/GenBank/DDBJ whole genome shotgun (WGS) entry which is preliminary data.</text>
</comment>
<dbReference type="InterPro" id="IPR046347">
    <property type="entry name" value="bZIP_sf"/>
</dbReference>
<dbReference type="CDD" id="cd14686">
    <property type="entry name" value="bZIP"/>
    <property type="match status" value="1"/>
</dbReference>